<reference evidence="1 2" key="1">
    <citation type="submission" date="2020-02" db="EMBL/GenBank/DDBJ databases">
        <title>Complete Genome Sequence of Lactobacillus sp. NFFJ11 Isolated from animal feed.</title>
        <authorList>
            <person name="Jung J.Y."/>
        </authorList>
    </citation>
    <scope>NUCLEOTIDE SEQUENCE [LARGE SCALE GENOMIC DNA]</scope>
    <source>
        <strain evidence="1 2">NFFJ11</strain>
    </source>
</reference>
<sequence length="45" mass="5299">MSKEEFDVSKLSSKAQAKLEEVRKQQNFKTLEEAASYMLDFTKRK</sequence>
<proteinExistence type="predicted"/>
<dbReference type="RefSeq" id="WP_161936667.1">
    <property type="nucleotide sequence ID" value="NZ_CP049366.1"/>
</dbReference>
<accession>A0A7L7KVH1</accession>
<dbReference type="KEGG" id="cpab:G6534_00845"/>
<dbReference type="EMBL" id="CP049366">
    <property type="protein sequence ID" value="QMT83286.1"/>
    <property type="molecule type" value="Genomic_DNA"/>
</dbReference>
<dbReference type="Proteomes" id="UP000514410">
    <property type="component" value="Chromosome"/>
</dbReference>
<evidence type="ECO:0000313" key="2">
    <source>
        <dbReference type="Proteomes" id="UP000514410"/>
    </source>
</evidence>
<evidence type="ECO:0000313" key="1">
    <source>
        <dbReference type="EMBL" id="QMT83286.1"/>
    </source>
</evidence>
<keyword evidence="2" id="KW-1185">Reference proteome</keyword>
<name>A0A7L7KVH1_9LACO</name>
<protein>
    <submittedName>
        <fullName evidence="1">Uncharacterized protein</fullName>
    </submittedName>
</protein>
<gene>
    <name evidence="1" type="ORF">G6534_00845</name>
</gene>
<dbReference type="AlphaFoldDB" id="A0A7L7KVH1"/>
<organism evidence="1 2">
    <name type="scientific">Companilactobacillus pabuli</name>
    <dbReference type="NCBI Taxonomy" id="2714036"/>
    <lineage>
        <taxon>Bacteria</taxon>
        <taxon>Bacillati</taxon>
        <taxon>Bacillota</taxon>
        <taxon>Bacilli</taxon>
        <taxon>Lactobacillales</taxon>
        <taxon>Lactobacillaceae</taxon>
        <taxon>Companilactobacillus</taxon>
    </lineage>
</organism>